<accession>A0ABP8KPM5</accession>
<gene>
    <name evidence="2" type="ORF">GCM10023168_34820</name>
</gene>
<evidence type="ECO:0008006" key="4">
    <source>
        <dbReference type="Google" id="ProtNLM"/>
    </source>
</evidence>
<dbReference type="RefSeq" id="WP_345208326.1">
    <property type="nucleotide sequence ID" value="NZ_BAABGM010000025.1"/>
</dbReference>
<evidence type="ECO:0000256" key="1">
    <source>
        <dbReference type="SAM" id="MobiDB-lite"/>
    </source>
</evidence>
<protein>
    <recommendedName>
        <fullName evidence="4">DUF732 domain-containing protein</fullName>
    </recommendedName>
</protein>
<dbReference type="Proteomes" id="UP001500945">
    <property type="component" value="Unassembled WGS sequence"/>
</dbReference>
<feature type="compositionally biased region" description="Pro residues" evidence="1">
    <location>
        <begin position="1"/>
        <end position="22"/>
    </location>
</feature>
<dbReference type="EMBL" id="BAABGM010000025">
    <property type="protein sequence ID" value="GAA4412715.1"/>
    <property type="molecule type" value="Genomic_DNA"/>
</dbReference>
<evidence type="ECO:0000313" key="3">
    <source>
        <dbReference type="Proteomes" id="UP001500945"/>
    </source>
</evidence>
<evidence type="ECO:0000313" key="2">
    <source>
        <dbReference type="EMBL" id="GAA4412715.1"/>
    </source>
</evidence>
<proteinExistence type="predicted"/>
<feature type="region of interest" description="Disordered" evidence="1">
    <location>
        <begin position="1"/>
        <end position="23"/>
    </location>
</feature>
<organism evidence="2 3">
    <name type="scientific">Fodinibacter luteus</name>
    <dbReference type="NCBI Taxonomy" id="552064"/>
    <lineage>
        <taxon>Bacteria</taxon>
        <taxon>Bacillati</taxon>
        <taxon>Actinomycetota</taxon>
        <taxon>Actinomycetes</taxon>
        <taxon>Micrococcales</taxon>
        <taxon>Intrasporangiaceae</taxon>
        <taxon>Fodinibacter (ex Wang et al. 2009)</taxon>
    </lineage>
</organism>
<reference evidence="3" key="1">
    <citation type="journal article" date="2019" name="Int. J. Syst. Evol. Microbiol.">
        <title>The Global Catalogue of Microorganisms (GCM) 10K type strain sequencing project: providing services to taxonomists for standard genome sequencing and annotation.</title>
        <authorList>
            <consortium name="The Broad Institute Genomics Platform"/>
            <consortium name="The Broad Institute Genome Sequencing Center for Infectious Disease"/>
            <person name="Wu L."/>
            <person name="Ma J."/>
        </authorList>
    </citation>
    <scope>NUCLEOTIDE SEQUENCE [LARGE SCALE GENOMIC DNA]</scope>
    <source>
        <strain evidence="3">JCM 17809</strain>
    </source>
</reference>
<sequence length="111" mass="11129">MPDPTAAPSPPAGATPPAPARPPIVRLPTWVNVVIVLTMLASCSAASTAGEAVDQFVSGSSDAAATEADVRDLCRLLGTVAADQDIDLDATFANADPDSLCATAAREATVP</sequence>
<keyword evidence="3" id="KW-1185">Reference proteome</keyword>
<comment type="caution">
    <text evidence="2">The sequence shown here is derived from an EMBL/GenBank/DDBJ whole genome shotgun (WGS) entry which is preliminary data.</text>
</comment>
<name>A0ABP8KPM5_9MICO</name>